<evidence type="ECO:0000313" key="3">
    <source>
        <dbReference type="Proteomes" id="UP000239204"/>
    </source>
</evidence>
<feature type="region of interest" description="Disordered" evidence="1">
    <location>
        <begin position="92"/>
        <end position="139"/>
    </location>
</feature>
<dbReference type="InterPro" id="IPR014710">
    <property type="entry name" value="RmlC-like_jellyroll"/>
</dbReference>
<organism evidence="2 3">
    <name type="scientific">Xanthomonas arboricola</name>
    <dbReference type="NCBI Taxonomy" id="56448"/>
    <lineage>
        <taxon>Bacteria</taxon>
        <taxon>Pseudomonadati</taxon>
        <taxon>Pseudomonadota</taxon>
        <taxon>Gammaproteobacteria</taxon>
        <taxon>Lysobacterales</taxon>
        <taxon>Lysobacteraceae</taxon>
        <taxon>Xanthomonas</taxon>
    </lineage>
</organism>
<sequence>MQLTDLSSRVIPATDYRRERWRNRLGWTREILRLGHVDAWALRLSIAEIEQDAAFSAFPGIDRELVLLHGNGMRLQFGDAASGTGTATGIGGGTAVSGGGGGGGGSKSDSGNEGGSADHGGNDAGADGGTDASGSSHRSCELLPPYQRARFAGEETVHATLLDGPTRDFNLMWRRDLVQTELLHRPLVGTMLFFADPGSAWAIHLLAGQASFGRDSGLPPLAAGDTAWLSASSRTRYVLDGGGELLAIRVRPV</sequence>
<evidence type="ECO:0000313" key="2">
    <source>
        <dbReference type="EMBL" id="PPU08989.1"/>
    </source>
</evidence>
<gene>
    <name evidence="2" type="ORF">XarjCFBP7645_01215</name>
</gene>
<dbReference type="InterPro" id="IPR010282">
    <property type="entry name" value="Uncharacterised_HutD/Ves"/>
</dbReference>
<reference evidence="2 3" key="1">
    <citation type="submission" date="2016-08" db="EMBL/GenBank/DDBJ databases">
        <title>Evolution of the type three secretion system and type three effector repertoires in Xanthomonas.</title>
        <authorList>
            <person name="Merda D."/>
            <person name="Briand M."/>
            <person name="Bosis E."/>
            <person name="Rousseau C."/>
            <person name="Portier P."/>
            <person name="Jacques M.-A."/>
            <person name="Fischer-Le Saux M."/>
        </authorList>
    </citation>
    <scope>NUCLEOTIDE SEQUENCE [LARGE SCALE GENOMIC DNA]</scope>
    <source>
        <strain evidence="2 3">CFBP 7645</strain>
    </source>
</reference>
<dbReference type="Pfam" id="PF05962">
    <property type="entry name" value="HutD"/>
    <property type="match status" value="2"/>
</dbReference>
<dbReference type="PANTHER" id="PTHR37943:SF1">
    <property type="entry name" value="PROTEIN VES"/>
    <property type="match status" value="1"/>
</dbReference>
<comment type="caution">
    <text evidence="2">The sequence shown here is derived from an EMBL/GenBank/DDBJ whole genome shotgun (WGS) entry which is preliminary data.</text>
</comment>
<proteinExistence type="predicted"/>
<protein>
    <submittedName>
        <fullName evidence="2">HutD-family protein</fullName>
    </submittedName>
</protein>
<dbReference type="EMBL" id="MIGY01000001">
    <property type="protein sequence ID" value="PPU08989.1"/>
    <property type="molecule type" value="Genomic_DNA"/>
</dbReference>
<dbReference type="Proteomes" id="UP000239204">
    <property type="component" value="Unassembled WGS sequence"/>
</dbReference>
<name>A0A2S7AGF5_9XANT</name>
<dbReference type="RefSeq" id="WP_104535937.1">
    <property type="nucleotide sequence ID" value="NZ_MIGY01000001.1"/>
</dbReference>
<evidence type="ECO:0000256" key="1">
    <source>
        <dbReference type="SAM" id="MobiDB-lite"/>
    </source>
</evidence>
<dbReference type="CDD" id="cd20293">
    <property type="entry name" value="cupin_HutD_N"/>
    <property type="match status" value="1"/>
</dbReference>
<dbReference type="PANTHER" id="PTHR37943">
    <property type="entry name" value="PROTEIN VES"/>
    <property type="match status" value="1"/>
</dbReference>
<dbReference type="AlphaFoldDB" id="A0A2S7AGF5"/>
<accession>A0A2S7AGF5</accession>
<dbReference type="Gene3D" id="2.60.120.10">
    <property type="entry name" value="Jelly Rolls"/>
    <property type="match status" value="1"/>
</dbReference>
<feature type="compositionally biased region" description="Gly residues" evidence="1">
    <location>
        <begin position="92"/>
        <end position="128"/>
    </location>
</feature>
<dbReference type="InterPro" id="IPR011051">
    <property type="entry name" value="RmlC_Cupin_sf"/>
</dbReference>
<dbReference type="SUPFAM" id="SSF51182">
    <property type="entry name" value="RmlC-like cupins"/>
    <property type="match status" value="2"/>
</dbReference>